<gene>
    <name evidence="6" type="ORF">H0Z12_22515</name>
</gene>
<feature type="domain" description="ATP-grasp" evidence="5">
    <location>
        <begin position="111"/>
        <end position="318"/>
    </location>
</feature>
<dbReference type="RefSeq" id="WP_207806710.1">
    <property type="nucleotide sequence ID" value="NZ_CP059085.1"/>
</dbReference>
<dbReference type="InterPro" id="IPR011761">
    <property type="entry name" value="ATP-grasp"/>
</dbReference>
<geneLocation type="plasmid" evidence="6 7">
    <name>pOC5aB</name>
</geneLocation>
<proteinExistence type="predicted"/>
<protein>
    <submittedName>
        <fullName evidence="6">ATP-grasp domain-containing protein</fullName>
    </submittedName>
</protein>
<organism evidence="6 7">
    <name type="scientific">Pantoea ananas</name>
    <name type="common">Erwinia uredovora</name>
    <dbReference type="NCBI Taxonomy" id="553"/>
    <lineage>
        <taxon>Bacteria</taxon>
        <taxon>Pseudomonadati</taxon>
        <taxon>Pseudomonadota</taxon>
        <taxon>Gammaproteobacteria</taxon>
        <taxon>Enterobacterales</taxon>
        <taxon>Erwiniaceae</taxon>
        <taxon>Pantoea</taxon>
    </lineage>
</organism>
<keyword evidence="1" id="KW-0436">Ligase</keyword>
<evidence type="ECO:0000256" key="1">
    <source>
        <dbReference type="ARBA" id="ARBA00022598"/>
    </source>
</evidence>
<dbReference type="Proteomes" id="UP000663901">
    <property type="component" value="Plasmid pOC5aB"/>
</dbReference>
<keyword evidence="6" id="KW-0614">Plasmid</keyword>
<dbReference type="PROSITE" id="PS50975">
    <property type="entry name" value="ATP_GRASP"/>
    <property type="match status" value="1"/>
</dbReference>
<reference evidence="6" key="1">
    <citation type="submission" date="2020-07" db="EMBL/GenBank/DDBJ databases">
        <title>Genome Sequences for Panteoa spp. that cause Center Rot in Onions.</title>
        <authorList>
            <person name="Asselin J.A."/>
            <person name="Helmann T."/>
            <person name="Beer S."/>
            <person name="Stodghill P."/>
        </authorList>
    </citation>
    <scope>NUCLEOTIDE SEQUENCE</scope>
    <source>
        <strain evidence="6">OC5a</strain>
        <plasmid evidence="6">pOC5aB</plasmid>
    </source>
</reference>
<dbReference type="PANTHER" id="PTHR43585:SF2">
    <property type="entry name" value="ATP-GRASP ENZYME FSQD"/>
    <property type="match status" value="1"/>
</dbReference>
<evidence type="ECO:0000259" key="5">
    <source>
        <dbReference type="PROSITE" id="PS50975"/>
    </source>
</evidence>
<dbReference type="GO" id="GO:0005524">
    <property type="term" value="F:ATP binding"/>
    <property type="evidence" value="ECO:0007669"/>
    <property type="project" value="UniProtKB-UniRule"/>
</dbReference>
<dbReference type="Gene3D" id="3.40.50.20">
    <property type="match status" value="1"/>
</dbReference>
<dbReference type="InterPro" id="IPR052032">
    <property type="entry name" value="ATP-dep_AA_Ligase"/>
</dbReference>
<dbReference type="PANTHER" id="PTHR43585">
    <property type="entry name" value="FUMIPYRROLE BIOSYNTHESIS PROTEIN C"/>
    <property type="match status" value="1"/>
</dbReference>
<dbReference type="EMBL" id="CP059085">
    <property type="protein sequence ID" value="QTC48373.1"/>
    <property type="molecule type" value="Genomic_DNA"/>
</dbReference>
<dbReference type="Pfam" id="PF13535">
    <property type="entry name" value="ATP-grasp_4"/>
    <property type="match status" value="1"/>
</dbReference>
<sequence>MKLLAIEVGQFGSYYNSRYEQVEAYGAELFVLSGVAESDHWKAGRFFISHSMNIDDLVRHAKLLHQDFKFDGVFTFAENSVIATAMIASSLGLPAISVNAAVKSRNKIFMREAHREAGAPHPDFRLTPALDDALQAADELGYPVILKPTLGSASQFVYKVNSEEDLRDVFPRALTGISQMSQFRNEGITDVLGPNTLLVESYLNGREFLIEAFTWDGDTVLGSVVDRVTLEGNAFDDDVHHAPTSLTAEELQQVHQAVHSGALSQGLKRSVMHAEIRFHDGKPYIVEIAARPGGGGLDFMARISSDYCPIKALTDVASGKKPAYEVYTPSGRHTFALCLISSAGVIESISVPAEITADPSTFMLKMTASVGDVIKRPPSGNDIVGFLGVTGDSLAETESKAMLYSQQVTVVTR</sequence>
<dbReference type="GO" id="GO:0046872">
    <property type="term" value="F:metal ion binding"/>
    <property type="evidence" value="ECO:0007669"/>
    <property type="project" value="InterPro"/>
</dbReference>
<evidence type="ECO:0000256" key="3">
    <source>
        <dbReference type="ARBA" id="ARBA00022840"/>
    </source>
</evidence>
<evidence type="ECO:0000313" key="7">
    <source>
        <dbReference type="Proteomes" id="UP000663901"/>
    </source>
</evidence>
<name>A0A8A4KJ29_PANAN</name>
<dbReference type="InterPro" id="IPR041472">
    <property type="entry name" value="BL00235/CARNS1_N"/>
</dbReference>
<dbReference type="Pfam" id="PF18130">
    <property type="entry name" value="ATPgrasp_N"/>
    <property type="match status" value="1"/>
</dbReference>
<dbReference type="AlphaFoldDB" id="A0A8A4KJ29"/>
<keyword evidence="2 4" id="KW-0547">Nucleotide-binding</keyword>
<accession>A0A8A4KJ29</accession>
<dbReference type="Gene3D" id="3.30.470.20">
    <property type="entry name" value="ATP-grasp fold, B domain"/>
    <property type="match status" value="1"/>
</dbReference>
<keyword evidence="3 4" id="KW-0067">ATP-binding</keyword>
<evidence type="ECO:0000313" key="6">
    <source>
        <dbReference type="EMBL" id="QTC48373.1"/>
    </source>
</evidence>
<dbReference type="InterPro" id="IPR040570">
    <property type="entry name" value="LAL_C2"/>
</dbReference>
<evidence type="ECO:0000256" key="2">
    <source>
        <dbReference type="ARBA" id="ARBA00022741"/>
    </source>
</evidence>
<evidence type="ECO:0000256" key="4">
    <source>
        <dbReference type="PROSITE-ProRule" id="PRU00409"/>
    </source>
</evidence>
<dbReference type="SUPFAM" id="SSF56059">
    <property type="entry name" value="Glutathione synthetase ATP-binding domain-like"/>
    <property type="match status" value="1"/>
</dbReference>
<dbReference type="Pfam" id="PF18603">
    <property type="entry name" value="LAL_C2"/>
    <property type="match status" value="1"/>
</dbReference>
<dbReference type="GO" id="GO:0016874">
    <property type="term" value="F:ligase activity"/>
    <property type="evidence" value="ECO:0007669"/>
    <property type="project" value="UniProtKB-KW"/>
</dbReference>